<reference evidence="4" key="1">
    <citation type="journal article" date="2019" name="Int. J. Syst. Evol. Microbiol.">
        <title>The Global Catalogue of Microorganisms (GCM) 10K type strain sequencing project: providing services to taxonomists for standard genome sequencing and annotation.</title>
        <authorList>
            <consortium name="The Broad Institute Genomics Platform"/>
            <consortium name="The Broad Institute Genome Sequencing Center for Infectious Disease"/>
            <person name="Wu L."/>
            <person name="Ma J."/>
        </authorList>
    </citation>
    <scope>NUCLEOTIDE SEQUENCE [LARGE SCALE GENOMIC DNA]</scope>
    <source>
        <strain evidence="4">CGMCC 4.7371</strain>
    </source>
</reference>
<evidence type="ECO:0000259" key="2">
    <source>
        <dbReference type="Pfam" id="PF03807"/>
    </source>
</evidence>
<dbReference type="PANTHER" id="PTHR11645:SF13">
    <property type="entry name" value="PYRROLINE-5-CARBOXYLATE REDUCTASE CATALYTIC N-TERMINAL DOMAIN-CONTAINING PROTEIN"/>
    <property type="match status" value="1"/>
</dbReference>
<dbReference type="Pfam" id="PF03807">
    <property type="entry name" value="F420_oxidored"/>
    <property type="match status" value="1"/>
</dbReference>
<comment type="caution">
    <text evidence="3">The sequence shown here is derived from an EMBL/GenBank/DDBJ whole genome shotgun (WGS) entry which is preliminary data.</text>
</comment>
<keyword evidence="4" id="KW-1185">Reference proteome</keyword>
<sequence>MGLDGLRLGFIGTGAITAAMVRGLLRSDLRVGALLLSPRNATIAAELATLDDRVRVCASNQEVLDGADVICVAVVQQIVREVVGALEFAPRHHVITFVPGTPLGVLAELTGPAGSLARAVPLPAVEFGEGVTVVHPGDALTTRVFDALGGAVAVDDEAHFEPLFAATATMASFYAVQDAVTSWLGEQGVPAGAARHFVGGYYASLASEVERSPRALQELIAGMTPEGLNEQVHAELSAAGAYDHYGPALDRVLARLRATGADDADAVVDSRS</sequence>
<evidence type="ECO:0000313" key="3">
    <source>
        <dbReference type="EMBL" id="GGO88571.1"/>
    </source>
</evidence>
<comment type="similarity">
    <text evidence="1">Belongs to the pyrroline-5-carboxylate reductase family.</text>
</comment>
<dbReference type="Proteomes" id="UP000655410">
    <property type="component" value="Unassembled WGS sequence"/>
</dbReference>
<gene>
    <name evidence="3" type="ORF">GCM10011584_15880</name>
</gene>
<organism evidence="3 4">
    <name type="scientific">Nocardioides phosphati</name>
    <dbReference type="NCBI Taxonomy" id="1867775"/>
    <lineage>
        <taxon>Bacteria</taxon>
        <taxon>Bacillati</taxon>
        <taxon>Actinomycetota</taxon>
        <taxon>Actinomycetes</taxon>
        <taxon>Propionibacteriales</taxon>
        <taxon>Nocardioidaceae</taxon>
        <taxon>Nocardioides</taxon>
    </lineage>
</organism>
<evidence type="ECO:0000313" key="4">
    <source>
        <dbReference type="Proteomes" id="UP000655410"/>
    </source>
</evidence>
<dbReference type="EMBL" id="BMNI01000003">
    <property type="protein sequence ID" value="GGO88571.1"/>
    <property type="molecule type" value="Genomic_DNA"/>
</dbReference>
<dbReference type="InterPro" id="IPR036291">
    <property type="entry name" value="NAD(P)-bd_dom_sf"/>
</dbReference>
<dbReference type="SUPFAM" id="SSF51735">
    <property type="entry name" value="NAD(P)-binding Rossmann-fold domains"/>
    <property type="match status" value="1"/>
</dbReference>
<dbReference type="Gene3D" id="3.40.50.720">
    <property type="entry name" value="NAD(P)-binding Rossmann-like Domain"/>
    <property type="match status" value="1"/>
</dbReference>
<name>A0ABQ2N8M5_9ACTN</name>
<dbReference type="RefSeq" id="WP_229662732.1">
    <property type="nucleotide sequence ID" value="NZ_BMNI01000003.1"/>
</dbReference>
<accession>A0ABQ2N8M5</accession>
<evidence type="ECO:0000256" key="1">
    <source>
        <dbReference type="ARBA" id="ARBA00005525"/>
    </source>
</evidence>
<proteinExistence type="inferred from homology"/>
<protein>
    <submittedName>
        <fullName evidence="3">Pyrroline-5-carboxylate reductase</fullName>
    </submittedName>
</protein>
<feature type="domain" description="Pyrroline-5-carboxylate reductase catalytic N-terminal" evidence="2">
    <location>
        <begin position="7"/>
        <end position="95"/>
    </location>
</feature>
<dbReference type="PANTHER" id="PTHR11645">
    <property type="entry name" value="PYRROLINE-5-CARBOXYLATE REDUCTASE"/>
    <property type="match status" value="1"/>
</dbReference>
<dbReference type="InterPro" id="IPR028939">
    <property type="entry name" value="P5C_Rdtase_cat_N"/>
</dbReference>